<keyword evidence="2" id="KW-1185">Reference proteome</keyword>
<proteinExistence type="predicted"/>
<organism evidence="1 2">
    <name type="scientific">Corynebacterium occultum</name>
    <dbReference type="NCBI Taxonomy" id="2675219"/>
    <lineage>
        <taxon>Bacteria</taxon>
        <taxon>Bacillati</taxon>
        <taxon>Actinomycetota</taxon>
        <taxon>Actinomycetes</taxon>
        <taxon>Mycobacteriales</taxon>
        <taxon>Corynebacteriaceae</taxon>
        <taxon>Corynebacterium</taxon>
    </lineage>
</organism>
<dbReference type="KEGG" id="cok:COCCU_01795"/>
<gene>
    <name evidence="1" type="ORF">COCCU_01795</name>
</gene>
<protein>
    <submittedName>
        <fullName evidence="1">Uncharacterized protein</fullName>
    </submittedName>
</protein>
<dbReference type="EMBL" id="CP046455">
    <property type="protein sequence ID" value="QGU06318.1"/>
    <property type="molecule type" value="Genomic_DNA"/>
</dbReference>
<name>A0A6B8WIK7_9CORY</name>
<accession>A0A6B8WIK7</accession>
<reference evidence="1 2" key="1">
    <citation type="submission" date="2019-11" db="EMBL/GenBank/DDBJ databases">
        <title>Complete genome sequence of Corynebacterium kalinowskii 1959, a novel Corynebacterium species isolated from soil of a small paddock in Vilsendorf, Germany.</title>
        <authorList>
            <person name="Schaffert L."/>
            <person name="Ruwe M."/>
            <person name="Milse J."/>
            <person name="Hanuschka K."/>
            <person name="Ortseifen V."/>
            <person name="Droste J."/>
            <person name="Brandt D."/>
            <person name="Schlueter L."/>
            <person name="Kutter Y."/>
            <person name="Vinke S."/>
            <person name="Viehoefer P."/>
            <person name="Jacob L."/>
            <person name="Luebke N.-C."/>
            <person name="Schulte-Berndt E."/>
            <person name="Hain C."/>
            <person name="Linder M."/>
            <person name="Schmidt P."/>
            <person name="Wollenschlaeger L."/>
            <person name="Luttermann T."/>
            <person name="Thieme E."/>
            <person name="Hassa J."/>
            <person name="Haak M."/>
            <person name="Wittchen M."/>
            <person name="Mentz A."/>
            <person name="Persicke M."/>
            <person name="Busche T."/>
            <person name="Ruckert C."/>
        </authorList>
    </citation>
    <scope>NUCLEOTIDE SEQUENCE [LARGE SCALE GENOMIC DNA]</scope>
    <source>
        <strain evidence="1 2">2039</strain>
    </source>
</reference>
<evidence type="ECO:0000313" key="1">
    <source>
        <dbReference type="EMBL" id="QGU06318.1"/>
    </source>
</evidence>
<dbReference type="Proteomes" id="UP000424462">
    <property type="component" value="Chromosome"/>
</dbReference>
<dbReference type="AlphaFoldDB" id="A0A6B8WIK7"/>
<sequence>MHPIVEQVLLFINTHLGNLIHLGSSGSSNLSYTLGMF</sequence>
<evidence type="ECO:0000313" key="2">
    <source>
        <dbReference type="Proteomes" id="UP000424462"/>
    </source>
</evidence>